<dbReference type="AlphaFoldDB" id="A0AAW7JNQ4"/>
<evidence type="ECO:0000313" key="2">
    <source>
        <dbReference type="EMBL" id="MDN0069163.1"/>
    </source>
</evidence>
<feature type="transmembrane region" description="Helical" evidence="1">
    <location>
        <begin position="556"/>
        <end position="578"/>
    </location>
</feature>
<protein>
    <submittedName>
        <fullName evidence="2">DUF6020 family protein</fullName>
    </submittedName>
</protein>
<sequence length="600" mass="67340">MAEIQRKSDQRALSSCAQRAVRYVPCVLLMLAFIVFATFLGVYASALESDGWFRGDPRELVLLATVGIVIPAAIIVPLLAKALRRVSRPPAPAPQAGPRAVAFRLAATVDRLVFSWRFRAVVFAVLILMLCWSFWIVAFYPGSMIYDTYYQITQFYPRGDEVRAELWAVPGRRAYAQFSDHHPIFDTLLYGWFAYTSDQLTGSWNAGIFIFSVLQALGTAIAFSVAFAYLRHIGAPRGLTIGLFATVCVVPVFGGYAPVVIKDMLFSGIYVAWFTMAIAVVHTRGDALRSVPFLLGNIVLALLLVLTKKTGIYIVIPTMVVYAVVYRRVWWRSLVPAALSAVLMWGVMPNVVFPALDVVPGGRQEMLGTLFQQTARYVALHGVEMSASERRAIDDVLVVDTLNERYQPEWADSVKYEYNASATDEQIQEYLKVWAAQGLRHPEVYVEATLSMLSGFAFPSEPIQLRSETWDEDHDGTSLLRQPWQLEGLREAARDVWDAWVDIPVIGLAMTCPPYVIWIPLFALWLFICRMRRWLPIMMPVLLSMASVVLSPMYDARYACALIFTAPLLIAVLGVAFAEREADLAGNRASVRENKKIWYQ</sequence>
<dbReference type="Proteomes" id="UP001168505">
    <property type="component" value="Unassembled WGS sequence"/>
</dbReference>
<dbReference type="RefSeq" id="WP_289827013.1">
    <property type="nucleotide sequence ID" value="NZ_JAUEIR010000004.1"/>
</dbReference>
<dbReference type="EMBL" id="JAUEIR010000004">
    <property type="protein sequence ID" value="MDN0069163.1"/>
    <property type="molecule type" value="Genomic_DNA"/>
</dbReference>
<organism evidence="2 3">
    <name type="scientific">Collinsella ihumii</name>
    <dbReference type="NCBI Taxonomy" id="1720204"/>
    <lineage>
        <taxon>Bacteria</taxon>
        <taxon>Bacillati</taxon>
        <taxon>Actinomycetota</taxon>
        <taxon>Coriobacteriia</taxon>
        <taxon>Coriobacteriales</taxon>
        <taxon>Coriobacteriaceae</taxon>
        <taxon>Collinsella</taxon>
    </lineage>
</organism>
<keyword evidence="1" id="KW-0812">Transmembrane</keyword>
<feature type="transmembrane region" description="Helical" evidence="1">
    <location>
        <begin position="20"/>
        <end position="40"/>
    </location>
</feature>
<evidence type="ECO:0000313" key="3">
    <source>
        <dbReference type="Proteomes" id="UP001168505"/>
    </source>
</evidence>
<accession>A0AAW7JNQ4</accession>
<feature type="transmembrane region" description="Helical" evidence="1">
    <location>
        <begin position="206"/>
        <end position="230"/>
    </location>
</feature>
<dbReference type="InterPro" id="IPR046062">
    <property type="entry name" value="DUF6020"/>
</dbReference>
<evidence type="ECO:0000256" key="1">
    <source>
        <dbReference type="SAM" id="Phobius"/>
    </source>
</evidence>
<feature type="transmembrane region" description="Helical" evidence="1">
    <location>
        <begin position="505"/>
        <end position="527"/>
    </location>
</feature>
<feature type="transmembrane region" description="Helical" evidence="1">
    <location>
        <begin position="239"/>
        <end position="258"/>
    </location>
</feature>
<reference evidence="2" key="1">
    <citation type="submission" date="2023-06" db="EMBL/GenBank/DDBJ databases">
        <authorList>
            <person name="Zeman M."/>
            <person name="Kubasova T."/>
            <person name="Jahodarova E."/>
            <person name="Nykrynova M."/>
            <person name="Rychlik I."/>
        </authorList>
    </citation>
    <scope>NUCLEOTIDE SEQUENCE</scope>
    <source>
        <strain evidence="2">15_COKtk</strain>
    </source>
</reference>
<feature type="transmembrane region" description="Helical" evidence="1">
    <location>
        <begin position="337"/>
        <end position="356"/>
    </location>
</feature>
<feature type="transmembrane region" description="Helical" evidence="1">
    <location>
        <begin position="60"/>
        <end position="80"/>
    </location>
</feature>
<proteinExistence type="predicted"/>
<feature type="transmembrane region" description="Helical" evidence="1">
    <location>
        <begin position="288"/>
        <end position="306"/>
    </location>
</feature>
<feature type="transmembrane region" description="Helical" evidence="1">
    <location>
        <begin position="264"/>
        <end position="281"/>
    </location>
</feature>
<comment type="caution">
    <text evidence="2">The sequence shown here is derived from an EMBL/GenBank/DDBJ whole genome shotgun (WGS) entry which is preliminary data.</text>
</comment>
<feature type="transmembrane region" description="Helical" evidence="1">
    <location>
        <begin position="312"/>
        <end position="330"/>
    </location>
</feature>
<keyword evidence="1" id="KW-1133">Transmembrane helix</keyword>
<feature type="transmembrane region" description="Helical" evidence="1">
    <location>
        <begin position="120"/>
        <end position="140"/>
    </location>
</feature>
<dbReference type="Pfam" id="PF19484">
    <property type="entry name" value="DUF6020"/>
    <property type="match status" value="1"/>
</dbReference>
<gene>
    <name evidence="2" type="ORF">QVN40_05515</name>
</gene>
<feature type="transmembrane region" description="Helical" evidence="1">
    <location>
        <begin position="534"/>
        <end position="550"/>
    </location>
</feature>
<reference evidence="2" key="2">
    <citation type="submission" date="2023-08" db="EMBL/GenBank/DDBJ databases">
        <title>Identification and characterization of horizontal gene transfer across gut microbiota members of farm animals based on homology search.</title>
        <authorList>
            <person name="Schwarzerova J."/>
            <person name="Nykrynova M."/>
            <person name="Jureckova K."/>
            <person name="Cejkova D."/>
            <person name="Rychlik I."/>
        </authorList>
    </citation>
    <scope>NUCLEOTIDE SEQUENCE</scope>
    <source>
        <strain evidence="2">15_COKtk</strain>
    </source>
</reference>
<keyword evidence="1" id="KW-0472">Membrane</keyword>
<name>A0AAW7JNQ4_9ACTN</name>